<gene>
    <name evidence="2" type="ORF">BDK92_7169</name>
</gene>
<keyword evidence="3" id="KW-1185">Reference proteome</keyword>
<comment type="caution">
    <text evidence="2">The sequence shown here is derived from an EMBL/GenBank/DDBJ whole genome shotgun (WGS) entry which is preliminary data.</text>
</comment>
<accession>A0A495JV35</accession>
<evidence type="ECO:0000256" key="1">
    <source>
        <dbReference type="SAM" id="Phobius"/>
    </source>
</evidence>
<proteinExistence type="predicted"/>
<keyword evidence="1" id="KW-0472">Membrane</keyword>
<keyword evidence="1" id="KW-1133">Transmembrane helix</keyword>
<dbReference type="AlphaFoldDB" id="A0A495JV35"/>
<dbReference type="Proteomes" id="UP000277671">
    <property type="component" value="Unassembled WGS sequence"/>
</dbReference>
<organism evidence="2 3">
    <name type="scientific">Micromonospora pisi</name>
    <dbReference type="NCBI Taxonomy" id="589240"/>
    <lineage>
        <taxon>Bacteria</taxon>
        <taxon>Bacillati</taxon>
        <taxon>Actinomycetota</taxon>
        <taxon>Actinomycetes</taxon>
        <taxon>Micromonosporales</taxon>
        <taxon>Micromonosporaceae</taxon>
        <taxon>Micromonospora</taxon>
    </lineage>
</organism>
<dbReference type="EMBL" id="RBKT01000001">
    <property type="protein sequence ID" value="RKR92691.1"/>
    <property type="molecule type" value="Genomic_DNA"/>
</dbReference>
<reference evidence="2 3" key="1">
    <citation type="submission" date="2018-10" db="EMBL/GenBank/DDBJ databases">
        <title>Sequencing the genomes of 1000 actinobacteria strains.</title>
        <authorList>
            <person name="Klenk H.-P."/>
        </authorList>
    </citation>
    <scope>NUCLEOTIDE SEQUENCE [LARGE SCALE GENOMIC DNA]</scope>
    <source>
        <strain evidence="2 3">DSM 45175</strain>
    </source>
</reference>
<feature type="transmembrane region" description="Helical" evidence="1">
    <location>
        <begin position="129"/>
        <end position="150"/>
    </location>
</feature>
<name>A0A495JV35_9ACTN</name>
<sequence>MDAIARLNDDVQQWAADRLRAGEFTDRMASMFDAAIGWRVERRDCCDRWGIDVDSAARTALRAELAEEKADMYGNGTLLILPDGHELYARHRSQGARALAAAEYRASMTAAPAPRRWSLTELAVSATSVAAYTTLVFLVGAASMLIALGYQP</sequence>
<protein>
    <submittedName>
        <fullName evidence="2">Uncharacterized protein</fullName>
    </submittedName>
</protein>
<evidence type="ECO:0000313" key="3">
    <source>
        <dbReference type="Proteomes" id="UP000277671"/>
    </source>
</evidence>
<evidence type="ECO:0000313" key="2">
    <source>
        <dbReference type="EMBL" id="RKR92691.1"/>
    </source>
</evidence>
<keyword evidence="1" id="KW-0812">Transmembrane</keyword>